<feature type="transmembrane region" description="Helical" evidence="10">
    <location>
        <begin position="20"/>
        <end position="40"/>
    </location>
</feature>
<dbReference type="InterPro" id="IPR002401">
    <property type="entry name" value="Cyt_P450_E_grp-I"/>
</dbReference>
<evidence type="ECO:0000256" key="2">
    <source>
        <dbReference type="ARBA" id="ARBA00010617"/>
    </source>
</evidence>
<dbReference type="SUPFAM" id="SSF48264">
    <property type="entry name" value="Cytochrome P450"/>
    <property type="match status" value="1"/>
</dbReference>
<evidence type="ECO:0000313" key="11">
    <source>
        <dbReference type="EMBL" id="KAH7388106.1"/>
    </source>
</evidence>
<keyword evidence="3 8" id="KW-0349">Heme</keyword>
<dbReference type="PRINTS" id="PR00385">
    <property type="entry name" value="P450"/>
</dbReference>
<accession>A0A8T2T2S3</accession>
<dbReference type="EMBL" id="CM035421">
    <property type="protein sequence ID" value="KAH7388106.1"/>
    <property type="molecule type" value="Genomic_DNA"/>
</dbReference>
<keyword evidence="6 8" id="KW-0408">Iron</keyword>
<dbReference type="GO" id="GO:0016705">
    <property type="term" value="F:oxidoreductase activity, acting on paired donors, with incorporation or reduction of molecular oxygen"/>
    <property type="evidence" value="ECO:0007669"/>
    <property type="project" value="InterPro"/>
</dbReference>
<evidence type="ECO:0000256" key="9">
    <source>
        <dbReference type="RuleBase" id="RU000461"/>
    </source>
</evidence>
<evidence type="ECO:0000256" key="5">
    <source>
        <dbReference type="ARBA" id="ARBA00023002"/>
    </source>
</evidence>
<dbReference type="PRINTS" id="PR00463">
    <property type="entry name" value="EP450I"/>
</dbReference>
<dbReference type="GO" id="GO:0004497">
    <property type="term" value="F:monooxygenase activity"/>
    <property type="evidence" value="ECO:0007669"/>
    <property type="project" value="UniProtKB-KW"/>
</dbReference>
<dbReference type="Gene3D" id="1.10.630.10">
    <property type="entry name" value="Cytochrome P450"/>
    <property type="match status" value="1"/>
</dbReference>
<evidence type="ECO:0000256" key="1">
    <source>
        <dbReference type="ARBA" id="ARBA00001971"/>
    </source>
</evidence>
<evidence type="ECO:0000256" key="10">
    <source>
        <dbReference type="SAM" id="Phobius"/>
    </source>
</evidence>
<dbReference type="PANTHER" id="PTHR47944:SF4">
    <property type="entry name" value="OS09G0441700 PROTEIN"/>
    <property type="match status" value="1"/>
</dbReference>
<keyword evidence="4 8" id="KW-0479">Metal-binding</keyword>
<dbReference type="GO" id="GO:0005506">
    <property type="term" value="F:iron ion binding"/>
    <property type="evidence" value="ECO:0007669"/>
    <property type="project" value="InterPro"/>
</dbReference>
<dbReference type="Pfam" id="PF00067">
    <property type="entry name" value="p450"/>
    <property type="match status" value="1"/>
</dbReference>
<evidence type="ECO:0000256" key="7">
    <source>
        <dbReference type="ARBA" id="ARBA00023033"/>
    </source>
</evidence>
<comment type="similarity">
    <text evidence="2 9">Belongs to the cytochrome P450 family.</text>
</comment>
<dbReference type="OrthoDB" id="2789670at2759"/>
<evidence type="ECO:0000256" key="6">
    <source>
        <dbReference type="ARBA" id="ARBA00023004"/>
    </source>
</evidence>
<keyword evidence="7 9" id="KW-0503">Monooxygenase</keyword>
<organism evidence="11 12">
    <name type="scientific">Ceratopteris richardii</name>
    <name type="common">Triangle waterfern</name>
    <dbReference type="NCBI Taxonomy" id="49495"/>
    <lineage>
        <taxon>Eukaryota</taxon>
        <taxon>Viridiplantae</taxon>
        <taxon>Streptophyta</taxon>
        <taxon>Embryophyta</taxon>
        <taxon>Tracheophyta</taxon>
        <taxon>Polypodiopsida</taxon>
        <taxon>Polypodiidae</taxon>
        <taxon>Polypodiales</taxon>
        <taxon>Pteridineae</taxon>
        <taxon>Pteridaceae</taxon>
        <taxon>Parkerioideae</taxon>
        <taxon>Ceratopteris</taxon>
    </lineage>
</organism>
<feature type="binding site" description="axial binding residue" evidence="8">
    <location>
        <position position="457"/>
    </location>
    <ligand>
        <name>heme</name>
        <dbReference type="ChEBI" id="CHEBI:30413"/>
    </ligand>
    <ligandPart>
        <name>Fe</name>
        <dbReference type="ChEBI" id="CHEBI:18248"/>
    </ligandPart>
</feature>
<dbReference type="InterPro" id="IPR001128">
    <property type="entry name" value="Cyt_P450"/>
</dbReference>
<dbReference type="Proteomes" id="UP000825935">
    <property type="component" value="Chromosome 16"/>
</dbReference>
<keyword evidence="10" id="KW-1133">Transmembrane helix</keyword>
<dbReference type="CDD" id="cd20618">
    <property type="entry name" value="CYP71_clan"/>
    <property type="match status" value="1"/>
</dbReference>
<dbReference type="OMA" id="ARENCKL"/>
<keyword evidence="12" id="KW-1185">Reference proteome</keyword>
<evidence type="ECO:0000313" key="12">
    <source>
        <dbReference type="Proteomes" id="UP000825935"/>
    </source>
</evidence>
<evidence type="ECO:0008006" key="13">
    <source>
        <dbReference type="Google" id="ProtNLM"/>
    </source>
</evidence>
<reference evidence="11" key="1">
    <citation type="submission" date="2021-08" db="EMBL/GenBank/DDBJ databases">
        <title>WGS assembly of Ceratopteris richardii.</title>
        <authorList>
            <person name="Marchant D.B."/>
            <person name="Chen G."/>
            <person name="Jenkins J."/>
            <person name="Shu S."/>
            <person name="Leebens-Mack J."/>
            <person name="Grimwood J."/>
            <person name="Schmutz J."/>
            <person name="Soltis P."/>
            <person name="Soltis D."/>
            <person name="Chen Z.-H."/>
        </authorList>
    </citation>
    <scope>NUCLEOTIDE SEQUENCE</scope>
    <source>
        <strain evidence="11">Whitten #5841</strain>
        <tissue evidence="11">Leaf</tissue>
    </source>
</reference>
<dbReference type="GO" id="GO:0020037">
    <property type="term" value="F:heme binding"/>
    <property type="evidence" value="ECO:0007669"/>
    <property type="project" value="InterPro"/>
</dbReference>
<keyword evidence="5 9" id="KW-0560">Oxidoreductase</keyword>
<name>A0A8T2T2S3_CERRI</name>
<sequence>MAVKYPLWPNGIYDFYYGPYFVPLLPSFLLLCTVILIVYLRRSSLRLPQVPPALPGIGHLHLLGTEPHRSLWELSKRYGPLMFLRFGSVPVIVASTPDMARLILQKHDQIFCYRSPSAVSTQILECKDMLFSQPGPYFKLIRQLSFSDLFANKRLESFRSFILNEIRHLLCDVADSSSKISVREKLYETGLSIISRMTVGKHVKDIISDSSTGPTHNLVDVMIEIIELLGVFNIGDYIPWVAWMDLQGCVRRSKLVSKKMKAMFGKLISERRNERRNRGSDIADIDFLDVLLTASANQTEIAITDSHITAIFSNMFGGGIDTSTITVEWALAELLKHPQIMEKLQDELRAVIGSTRLVEESDVGNLPYLRAVVKETMRLHPVLPLLVPHTAKQQCEVNGYDIPSSTMAYVNVWAIGRDPTAWEKPLEFYPDRFLCSNIDLRGQHFELLPFGSGRRACPGLALGISNVHLMLGNLVHAFDWEAVEEIDLTEKFGIVCKLANPLVAKAELRVPRKLFEAER</sequence>
<evidence type="ECO:0000256" key="8">
    <source>
        <dbReference type="PIRSR" id="PIRSR602401-1"/>
    </source>
</evidence>
<keyword evidence="10" id="KW-0812">Transmembrane</keyword>
<dbReference type="PANTHER" id="PTHR47944">
    <property type="entry name" value="CYTOCHROME P450 98A9"/>
    <property type="match status" value="1"/>
</dbReference>
<dbReference type="GO" id="GO:0044550">
    <property type="term" value="P:secondary metabolite biosynthetic process"/>
    <property type="evidence" value="ECO:0007669"/>
    <property type="project" value="UniProtKB-ARBA"/>
</dbReference>
<dbReference type="FunFam" id="1.10.630.10:FF:000126">
    <property type="entry name" value="Predicted protein"/>
    <property type="match status" value="1"/>
</dbReference>
<dbReference type="PROSITE" id="PS00086">
    <property type="entry name" value="CYTOCHROME_P450"/>
    <property type="match status" value="1"/>
</dbReference>
<protein>
    <recommendedName>
        <fullName evidence="13">Cytochrome P450</fullName>
    </recommendedName>
</protein>
<gene>
    <name evidence="11" type="ORF">KP509_16G058000</name>
</gene>
<dbReference type="InterPro" id="IPR036396">
    <property type="entry name" value="Cyt_P450_sf"/>
</dbReference>
<dbReference type="AlphaFoldDB" id="A0A8T2T2S3"/>
<comment type="cofactor">
    <cofactor evidence="1 8">
        <name>heme</name>
        <dbReference type="ChEBI" id="CHEBI:30413"/>
    </cofactor>
</comment>
<evidence type="ECO:0000256" key="3">
    <source>
        <dbReference type="ARBA" id="ARBA00022617"/>
    </source>
</evidence>
<comment type="caution">
    <text evidence="11">The sequence shown here is derived from an EMBL/GenBank/DDBJ whole genome shotgun (WGS) entry which is preliminary data.</text>
</comment>
<dbReference type="InterPro" id="IPR017972">
    <property type="entry name" value="Cyt_P450_CS"/>
</dbReference>
<evidence type="ECO:0000256" key="4">
    <source>
        <dbReference type="ARBA" id="ARBA00022723"/>
    </source>
</evidence>
<proteinExistence type="inferred from homology"/>
<keyword evidence="10" id="KW-0472">Membrane</keyword>